<reference evidence="3" key="1">
    <citation type="journal article" date="2020" name="Fungal Divers.">
        <title>Resolving the Mortierellaceae phylogeny through synthesis of multi-gene phylogenetics and phylogenomics.</title>
        <authorList>
            <person name="Vandepol N."/>
            <person name="Liber J."/>
            <person name="Desiro A."/>
            <person name="Na H."/>
            <person name="Kennedy M."/>
            <person name="Barry K."/>
            <person name="Grigoriev I.V."/>
            <person name="Miller A.N."/>
            <person name="O'Donnell K."/>
            <person name="Stajich J.E."/>
            <person name="Bonito G."/>
        </authorList>
    </citation>
    <scope>NUCLEOTIDE SEQUENCE</scope>
    <source>
        <strain evidence="3">NRRL 2769</strain>
    </source>
</reference>
<accession>A0A9P6SWB4</accession>
<feature type="transmembrane region" description="Helical" evidence="2">
    <location>
        <begin position="45"/>
        <end position="67"/>
    </location>
</feature>
<proteinExistence type="predicted"/>
<dbReference type="EMBL" id="JAAAID010002103">
    <property type="protein sequence ID" value="KAG0007956.1"/>
    <property type="molecule type" value="Genomic_DNA"/>
</dbReference>
<feature type="region of interest" description="Disordered" evidence="1">
    <location>
        <begin position="276"/>
        <end position="316"/>
    </location>
</feature>
<evidence type="ECO:0000313" key="4">
    <source>
        <dbReference type="Proteomes" id="UP000703661"/>
    </source>
</evidence>
<keyword evidence="2" id="KW-1133">Transmembrane helix</keyword>
<sequence length="420" mass="46467">MNYMYERRSVNRYRRDIPPQSLATAPIASPTDDPHIKSMMHTEKVMIITAAALALLLLVVALILFYVCMKRRHASRRIGQLQEFLPSPADEKMTEGYFKKQNTTISSASTLVHAPNNAHHRTRSDPITFAKGYYKGRINSNSKNDDGPEEEFQQISLANGFVESDDEIALKKSLSAGPRVRSLTVTIPSPTLHRSVSLNSHGTSGYISRSAPIEEESTQDVSDADPLPTAANFRLAKANFRDYSNSSRFSAGLNYPSFRRSSSSVIEFDVSQLKTASNMSDTKKHTTRLNTESSDESDDDDTISTASSDSFGHLPAHQKHHNFETHNPYICSGDNLASEEAKDTPGPAASPLSSQYIQHHATYTSPAMLPPIRKVEGIVFKETAQLLPSRIVASRTQGQQEMDCTTDDVEIQNENPISDS</sequence>
<dbReference type="AlphaFoldDB" id="A0A9P6SWB4"/>
<feature type="region of interest" description="Disordered" evidence="1">
    <location>
        <begin position="394"/>
        <end position="420"/>
    </location>
</feature>
<evidence type="ECO:0000256" key="2">
    <source>
        <dbReference type="SAM" id="Phobius"/>
    </source>
</evidence>
<protein>
    <submittedName>
        <fullName evidence="3">Uncharacterized protein</fullName>
    </submittedName>
</protein>
<organism evidence="3 4">
    <name type="scientific">Entomortierella chlamydospora</name>
    <dbReference type="NCBI Taxonomy" id="101097"/>
    <lineage>
        <taxon>Eukaryota</taxon>
        <taxon>Fungi</taxon>
        <taxon>Fungi incertae sedis</taxon>
        <taxon>Mucoromycota</taxon>
        <taxon>Mortierellomycotina</taxon>
        <taxon>Mortierellomycetes</taxon>
        <taxon>Mortierellales</taxon>
        <taxon>Mortierellaceae</taxon>
        <taxon>Entomortierella</taxon>
    </lineage>
</organism>
<dbReference type="OrthoDB" id="2441759at2759"/>
<evidence type="ECO:0000313" key="3">
    <source>
        <dbReference type="EMBL" id="KAG0007956.1"/>
    </source>
</evidence>
<feature type="compositionally biased region" description="Polar residues" evidence="1">
    <location>
        <begin position="394"/>
        <end position="403"/>
    </location>
</feature>
<evidence type="ECO:0000256" key="1">
    <source>
        <dbReference type="SAM" id="MobiDB-lite"/>
    </source>
</evidence>
<feature type="compositionally biased region" description="Acidic residues" evidence="1">
    <location>
        <begin position="293"/>
        <end position="302"/>
    </location>
</feature>
<keyword evidence="2" id="KW-0812">Transmembrane</keyword>
<comment type="caution">
    <text evidence="3">The sequence shown here is derived from an EMBL/GenBank/DDBJ whole genome shotgun (WGS) entry which is preliminary data.</text>
</comment>
<keyword evidence="4" id="KW-1185">Reference proteome</keyword>
<dbReference type="Proteomes" id="UP000703661">
    <property type="component" value="Unassembled WGS sequence"/>
</dbReference>
<name>A0A9P6SWB4_9FUNG</name>
<gene>
    <name evidence="3" type="ORF">BGZ80_004038</name>
</gene>
<keyword evidence="2" id="KW-0472">Membrane</keyword>